<keyword evidence="3" id="KW-1185">Reference proteome</keyword>
<accession>A0A2I1DKC1</accession>
<gene>
    <name evidence="2" type="ORF">B1757_10225</name>
</gene>
<evidence type="ECO:0000259" key="1">
    <source>
        <dbReference type="Pfam" id="PF17782"/>
    </source>
</evidence>
<dbReference type="InterPro" id="IPR036390">
    <property type="entry name" value="WH_DNA-bd_sf"/>
</dbReference>
<dbReference type="InterPro" id="IPR036388">
    <property type="entry name" value="WH-like_DNA-bd_sf"/>
</dbReference>
<dbReference type="InParanoid" id="A0A2I1DKC1"/>
<dbReference type="SUPFAM" id="SSF46785">
    <property type="entry name" value="Winged helix' DNA-binding domain"/>
    <property type="match status" value="1"/>
</dbReference>
<dbReference type="Gene3D" id="1.10.10.10">
    <property type="entry name" value="Winged helix-like DNA-binding domain superfamily/Winged helix DNA-binding domain"/>
    <property type="match status" value="1"/>
</dbReference>
<dbReference type="AlphaFoldDB" id="A0A2I1DKC1"/>
<proteinExistence type="predicted"/>
<dbReference type="Pfam" id="PF17782">
    <property type="entry name" value="WHD_DprA"/>
    <property type="match status" value="1"/>
</dbReference>
<dbReference type="Proteomes" id="UP000234329">
    <property type="component" value="Unassembled WGS sequence"/>
</dbReference>
<dbReference type="InterPro" id="IPR041614">
    <property type="entry name" value="DprA_WH"/>
</dbReference>
<evidence type="ECO:0000313" key="2">
    <source>
        <dbReference type="EMBL" id="PKY10328.1"/>
    </source>
</evidence>
<organism evidence="2 3">
    <name type="scientific">Acidithiobacillus marinus</name>
    <dbReference type="NCBI Taxonomy" id="187490"/>
    <lineage>
        <taxon>Bacteria</taxon>
        <taxon>Pseudomonadati</taxon>
        <taxon>Pseudomonadota</taxon>
        <taxon>Acidithiobacillia</taxon>
        <taxon>Acidithiobacillales</taxon>
        <taxon>Acidithiobacillaceae</taxon>
        <taxon>Acidithiobacillus</taxon>
    </lineage>
</organism>
<reference evidence="2 3" key="1">
    <citation type="submission" date="2017-03" db="EMBL/GenBank/DDBJ databases">
        <title>Draft genime sequence of the acidophilic sulfur-oxidizing bacterium Acidithiobacillus sp. SH, isolated from seawater.</title>
        <authorList>
            <person name="Sharmin S."/>
            <person name="Tokuhisa M."/>
            <person name="Kanao T."/>
            <person name="Kamimura K."/>
        </authorList>
    </citation>
    <scope>NUCLEOTIDE SEQUENCE [LARGE SCALE GENOMIC DNA]</scope>
    <source>
        <strain evidence="2 3">SH</strain>
    </source>
</reference>
<comment type="caution">
    <text evidence="2">The sequence shown here is derived from an EMBL/GenBank/DDBJ whole genome shotgun (WGS) entry which is preliminary data.</text>
</comment>
<evidence type="ECO:0000313" key="3">
    <source>
        <dbReference type="Proteomes" id="UP000234329"/>
    </source>
</evidence>
<sequence>MTSVQPQSVQLLGAQDQARVLEYLENSSRTAAEIARAIPLSVNRVNGLLLDLEKHGKAHVDHCIRNVRGDSINVWTSPRG</sequence>
<feature type="domain" description="DprA winged helix" evidence="1">
    <location>
        <begin position="14"/>
        <end position="53"/>
    </location>
</feature>
<protein>
    <recommendedName>
        <fullName evidence="1">DprA winged helix domain-containing protein</fullName>
    </recommendedName>
</protein>
<dbReference type="EMBL" id="MXAV01000037">
    <property type="protein sequence ID" value="PKY10328.1"/>
    <property type="molecule type" value="Genomic_DNA"/>
</dbReference>
<name>A0A2I1DKC1_9PROT</name>